<dbReference type="EMBL" id="CAJNOE010006460">
    <property type="protein sequence ID" value="CAF1523758.1"/>
    <property type="molecule type" value="Genomic_DNA"/>
</dbReference>
<evidence type="ECO:0000313" key="2">
    <source>
        <dbReference type="Proteomes" id="UP000663860"/>
    </source>
</evidence>
<comment type="caution">
    <text evidence="1">The sequence shown here is derived from an EMBL/GenBank/DDBJ whole genome shotgun (WGS) entry which is preliminary data.</text>
</comment>
<evidence type="ECO:0000313" key="1">
    <source>
        <dbReference type="EMBL" id="CAF1523758.1"/>
    </source>
</evidence>
<reference evidence="1" key="1">
    <citation type="submission" date="2021-02" db="EMBL/GenBank/DDBJ databases">
        <authorList>
            <person name="Nowell W R."/>
        </authorList>
    </citation>
    <scope>NUCLEOTIDE SEQUENCE</scope>
</reference>
<dbReference type="AlphaFoldDB" id="A0A815UK51"/>
<name>A0A815UK51_9BILA</name>
<organism evidence="1 2">
    <name type="scientific">Adineta steineri</name>
    <dbReference type="NCBI Taxonomy" id="433720"/>
    <lineage>
        <taxon>Eukaryota</taxon>
        <taxon>Metazoa</taxon>
        <taxon>Spiralia</taxon>
        <taxon>Gnathifera</taxon>
        <taxon>Rotifera</taxon>
        <taxon>Eurotatoria</taxon>
        <taxon>Bdelloidea</taxon>
        <taxon>Adinetida</taxon>
        <taxon>Adinetidae</taxon>
        <taxon>Adineta</taxon>
    </lineage>
</organism>
<accession>A0A815UK51</accession>
<sequence length="34" mass="3790">MLFGSKSVFVISQYDKAHIPLRLSAAKKQAPLLM</sequence>
<feature type="non-terminal residue" evidence="1">
    <location>
        <position position="34"/>
    </location>
</feature>
<protein>
    <submittedName>
        <fullName evidence="1">Uncharacterized protein</fullName>
    </submittedName>
</protein>
<dbReference type="Proteomes" id="UP000663860">
    <property type="component" value="Unassembled WGS sequence"/>
</dbReference>
<gene>
    <name evidence="1" type="ORF">IZO911_LOCUS45921</name>
</gene>
<proteinExistence type="predicted"/>